<evidence type="ECO:0000313" key="2">
    <source>
        <dbReference type="EMBL" id="MBA5638077.1"/>
    </source>
</evidence>
<evidence type="ECO:0000313" key="3">
    <source>
        <dbReference type="Proteomes" id="UP000534388"/>
    </source>
</evidence>
<dbReference type="PROSITE" id="PS51257">
    <property type="entry name" value="PROKAR_LIPOPROTEIN"/>
    <property type="match status" value="1"/>
</dbReference>
<feature type="region of interest" description="Disordered" evidence="1">
    <location>
        <begin position="24"/>
        <end position="101"/>
    </location>
</feature>
<protein>
    <submittedName>
        <fullName evidence="2">Apolipophorin</fullName>
    </submittedName>
</protein>
<keyword evidence="3" id="KW-1185">Reference proteome</keyword>
<dbReference type="AlphaFoldDB" id="A0A7W2ET00"/>
<gene>
    <name evidence="2" type="ORF">H3H37_13530</name>
</gene>
<feature type="compositionally biased region" description="Basic and acidic residues" evidence="1">
    <location>
        <begin position="72"/>
        <end position="101"/>
    </location>
</feature>
<evidence type="ECO:0000256" key="1">
    <source>
        <dbReference type="SAM" id="MobiDB-lite"/>
    </source>
</evidence>
<dbReference type="Proteomes" id="UP000534388">
    <property type="component" value="Unassembled WGS sequence"/>
</dbReference>
<feature type="compositionally biased region" description="Basic and acidic residues" evidence="1">
    <location>
        <begin position="46"/>
        <end position="55"/>
    </location>
</feature>
<feature type="compositionally biased region" description="Basic and acidic residues" evidence="1">
    <location>
        <begin position="24"/>
        <end position="37"/>
    </location>
</feature>
<proteinExistence type="predicted"/>
<dbReference type="EMBL" id="JACEZT010000008">
    <property type="protein sequence ID" value="MBA5638077.1"/>
    <property type="molecule type" value="Genomic_DNA"/>
</dbReference>
<name>A0A7W2ET00_9BURK</name>
<reference evidence="2 3" key="1">
    <citation type="submission" date="2020-07" db="EMBL/GenBank/DDBJ databases">
        <title>Novel species isolated from subtropical streams in China.</title>
        <authorList>
            <person name="Lu H."/>
        </authorList>
    </citation>
    <scope>NUCLEOTIDE SEQUENCE [LARGE SCALE GENOMIC DNA]</scope>
    <source>
        <strain evidence="2 3">LX20W</strain>
    </source>
</reference>
<comment type="caution">
    <text evidence="2">The sequence shown here is derived from an EMBL/GenBank/DDBJ whole genome shotgun (WGS) entry which is preliminary data.</text>
</comment>
<organism evidence="2 3">
    <name type="scientific">Rugamonas brunnea</name>
    <dbReference type="NCBI Taxonomy" id="2758569"/>
    <lineage>
        <taxon>Bacteria</taxon>
        <taxon>Pseudomonadati</taxon>
        <taxon>Pseudomonadota</taxon>
        <taxon>Betaproteobacteria</taxon>
        <taxon>Burkholderiales</taxon>
        <taxon>Oxalobacteraceae</taxon>
        <taxon>Telluria group</taxon>
        <taxon>Rugamonas</taxon>
    </lineage>
</organism>
<accession>A0A7W2ET00</accession>
<sequence length="101" mass="10733">MISTKSVLAVIALGAVLAGCQKKEEPGPAEQMGRKLDQATQQAQEAAKDTGEKLQKAASEAGQQLNKATEVAGKKIEEAGEKIQEKAREARDKKDDDKAAK</sequence>